<organism evidence="1 2">
    <name type="scientific">Candidatus Epulonipiscium fishelsonii</name>
    <dbReference type="NCBI Taxonomy" id="77094"/>
    <lineage>
        <taxon>Bacteria</taxon>
        <taxon>Bacillati</taxon>
        <taxon>Bacillota</taxon>
        <taxon>Clostridia</taxon>
        <taxon>Lachnospirales</taxon>
        <taxon>Lachnospiraceae</taxon>
        <taxon>Candidatus Epulonipiscium</taxon>
    </lineage>
</organism>
<sequence>MNKLLKKSLLLTLSATLLFNLTGCGNETETAEASEITKTTKDIVVGINKIGVLDPSTCTDVESTYALIQLYTPLFSYDQDSRPIPTGVETYNVSDDGLVYTFNLRQNMKWSDGEPLTAHHYEYGIKRSLGYGPVAAAADTIGLYVLNAEEAWYNSADVADMGDVGIKSLDDYTLEITLKEPIAFFLPLLTRSVYFPQRPDIATEHDSEWALSADQPTSGPFMVTDLNVSGDTVFAKNPYYFDVANVNLDTLTFKSMPDTNAQLLAFQNGDIDCAFHLDLGTAKAVYGGQPEFEIGNTILINYIRINYSDLASNPNPALKDINIRRAMAMSINREEIILALDAENVFKPIYGQVPPGIPGENGSFREEADANGYYIEYDLEGAKKLMQEAGYSPENPLTIEYYYNGSVTNDTVAAVLQAQWKQIGINVELKTAESTVFFDDVNNHGEFEVSRMGYTASIVDPYNFLEMFVDSHQVIELYDDERVNQLVAESSKELDPAKRMDMLREVERIIVEENIWTIPVYSYTLPYLVDQSISGVESNASALRYFTYVDVNE</sequence>
<dbReference type="Proteomes" id="UP000188605">
    <property type="component" value="Unassembled WGS sequence"/>
</dbReference>
<proteinExistence type="predicted"/>
<dbReference type="EMBL" id="LJDB01000025">
    <property type="protein sequence ID" value="ONI41930.1"/>
    <property type="molecule type" value="Genomic_DNA"/>
</dbReference>
<keyword evidence="2" id="KW-1185">Reference proteome</keyword>
<evidence type="ECO:0000313" key="2">
    <source>
        <dbReference type="Proteomes" id="UP000188605"/>
    </source>
</evidence>
<name>A0ACC8XFN2_9FIRM</name>
<reference evidence="1" key="1">
    <citation type="submission" date="2016-08" db="EMBL/GenBank/DDBJ databases">
        <authorList>
            <person name="Ngugi D.K."/>
            <person name="Miyake S."/>
            <person name="Stingl U."/>
        </authorList>
    </citation>
    <scope>NUCLEOTIDE SEQUENCE</scope>
    <source>
        <strain evidence="1">SCG-B11WGA-EpuloA1</strain>
    </source>
</reference>
<accession>A0ACC8XFN2</accession>
<gene>
    <name evidence="1" type="ORF">AN396_02720</name>
</gene>
<protein>
    <submittedName>
        <fullName evidence="1">Uncharacterized protein</fullName>
    </submittedName>
</protein>
<comment type="caution">
    <text evidence="1">The sequence shown here is derived from an EMBL/GenBank/DDBJ whole genome shotgun (WGS) entry which is preliminary data.</text>
</comment>
<evidence type="ECO:0000313" key="1">
    <source>
        <dbReference type="EMBL" id="ONI41930.1"/>
    </source>
</evidence>